<dbReference type="VEuPathDB" id="FungiDB:RhiirA1_534980"/>
<dbReference type="GO" id="GO:0004672">
    <property type="term" value="F:protein kinase activity"/>
    <property type="evidence" value="ECO:0007669"/>
    <property type="project" value="InterPro"/>
</dbReference>
<dbReference type="Pfam" id="PF07714">
    <property type="entry name" value="PK_Tyr_Ser-Thr"/>
    <property type="match status" value="1"/>
</dbReference>
<dbReference type="SUPFAM" id="SSF56112">
    <property type="entry name" value="Protein kinase-like (PK-like)"/>
    <property type="match status" value="1"/>
</dbReference>
<comment type="caution">
    <text evidence="2">The sequence shown here is derived from an EMBL/GenBank/DDBJ whole genome shotgun (WGS) entry which is preliminary data.</text>
</comment>
<name>A0A2N1MAB8_9GLOM</name>
<dbReference type="Gene3D" id="1.10.510.10">
    <property type="entry name" value="Transferase(Phosphotransferase) domain 1"/>
    <property type="match status" value="1"/>
</dbReference>
<dbReference type="EMBL" id="LLXL01003511">
    <property type="protein sequence ID" value="PKK58572.1"/>
    <property type="molecule type" value="Genomic_DNA"/>
</dbReference>
<dbReference type="InterPro" id="IPR001245">
    <property type="entry name" value="Ser-Thr/Tyr_kinase_cat_dom"/>
</dbReference>
<dbReference type="AlphaFoldDB" id="A0A2N1MAB8"/>
<dbReference type="VEuPathDB" id="FungiDB:RhiirFUN_023437"/>
<reference evidence="2 3" key="1">
    <citation type="submission" date="2016-04" db="EMBL/GenBank/DDBJ databases">
        <title>Genome analyses suggest a sexual origin of heterokaryosis in a supposedly ancient asexual fungus.</title>
        <authorList>
            <person name="Ropars J."/>
            <person name="Sedzielewska K."/>
            <person name="Noel J."/>
            <person name="Charron P."/>
            <person name="Farinelli L."/>
            <person name="Marton T."/>
            <person name="Kruger M."/>
            <person name="Pelin A."/>
            <person name="Brachmann A."/>
            <person name="Corradi N."/>
        </authorList>
    </citation>
    <scope>NUCLEOTIDE SEQUENCE [LARGE SCALE GENOMIC DNA]</scope>
    <source>
        <strain evidence="2 3">C2</strain>
    </source>
</reference>
<reference evidence="2 3" key="2">
    <citation type="submission" date="2017-10" db="EMBL/GenBank/DDBJ databases">
        <title>Extensive intraspecific genome diversity in a model arbuscular mycorrhizal fungus.</title>
        <authorList>
            <person name="Chen E.C.H."/>
            <person name="Morin E."/>
            <person name="Baudet D."/>
            <person name="Noel J."/>
            <person name="Ndikumana S."/>
            <person name="Charron P."/>
            <person name="St-Onge C."/>
            <person name="Giorgi J."/>
            <person name="Grigoriev I.V."/>
            <person name="Roux C."/>
            <person name="Martin F.M."/>
            <person name="Corradi N."/>
        </authorList>
    </citation>
    <scope>NUCLEOTIDE SEQUENCE [LARGE SCALE GENOMIC DNA]</scope>
    <source>
        <strain evidence="2 3">C2</strain>
    </source>
</reference>
<accession>A0A2N1MAB8</accession>
<protein>
    <recommendedName>
        <fullName evidence="1">Serine-threonine/tyrosine-protein kinase catalytic domain-containing protein</fullName>
    </recommendedName>
</protein>
<dbReference type="InterPro" id="IPR011009">
    <property type="entry name" value="Kinase-like_dom_sf"/>
</dbReference>
<feature type="domain" description="Serine-threonine/tyrosine-protein kinase catalytic" evidence="1">
    <location>
        <begin position="1"/>
        <end position="63"/>
    </location>
</feature>
<dbReference type="VEuPathDB" id="FungiDB:RhiirA1_443115"/>
<dbReference type="Proteomes" id="UP000233469">
    <property type="component" value="Unassembled WGS sequence"/>
</dbReference>
<sequence length="334" mass="39058">MWEFTSGIPPFNNRAHDLHLSLNICKGERPEIIENTPQCYVDLMKKCWNEDSSKRPSSKEVFKIIEKWIFRPDDDEINEELKSNIMEFINAPIGHNNLATKSHPKACYTSRLLDFTSKKLNEILESENSQAYYASHSDLNDCIIKDLRSLGCFYYDGFKMDVAIIDSIIQEQTNIDYNERMRENNYEVVKVHLTDVISKIVDGSHCCTSKWHIVLIASCCYKDEIIDRNNNIWQQSPIILCINLNQEQNNDQYSVYKFDYIKQIHGAEFYNQNSREINCICHGFISDKQAILESGQNIEEINFNIKNPIITTRKGRPVERVKICIEIQEQHTRK</sequence>
<dbReference type="VEuPathDB" id="FungiDB:FUN_009531"/>
<evidence type="ECO:0000259" key="1">
    <source>
        <dbReference type="Pfam" id="PF07714"/>
    </source>
</evidence>
<evidence type="ECO:0000313" key="3">
    <source>
        <dbReference type="Proteomes" id="UP000233469"/>
    </source>
</evidence>
<dbReference type="VEuPathDB" id="FungiDB:FUN_016667"/>
<organism evidence="2 3">
    <name type="scientific">Rhizophagus irregularis</name>
    <dbReference type="NCBI Taxonomy" id="588596"/>
    <lineage>
        <taxon>Eukaryota</taxon>
        <taxon>Fungi</taxon>
        <taxon>Fungi incertae sedis</taxon>
        <taxon>Mucoromycota</taxon>
        <taxon>Glomeromycotina</taxon>
        <taxon>Glomeromycetes</taxon>
        <taxon>Glomerales</taxon>
        <taxon>Glomeraceae</taxon>
        <taxon>Rhizophagus</taxon>
    </lineage>
</organism>
<proteinExistence type="predicted"/>
<gene>
    <name evidence="2" type="ORF">RhiirC2_796093</name>
</gene>
<evidence type="ECO:0000313" key="2">
    <source>
        <dbReference type="EMBL" id="PKK58572.1"/>
    </source>
</evidence>
<dbReference type="VEuPathDB" id="FungiDB:RhiirFUN_013379"/>